<organism evidence="1 2">
    <name type="scientific">Rugosimonospora africana</name>
    <dbReference type="NCBI Taxonomy" id="556532"/>
    <lineage>
        <taxon>Bacteria</taxon>
        <taxon>Bacillati</taxon>
        <taxon>Actinomycetota</taxon>
        <taxon>Actinomycetes</taxon>
        <taxon>Micromonosporales</taxon>
        <taxon>Micromonosporaceae</taxon>
        <taxon>Rugosimonospora</taxon>
    </lineage>
</organism>
<reference evidence="1" key="1">
    <citation type="submission" date="2021-01" db="EMBL/GenBank/DDBJ databases">
        <title>Whole genome shotgun sequence of Rugosimonospora africana NBRC 104875.</title>
        <authorList>
            <person name="Komaki H."/>
            <person name="Tamura T."/>
        </authorList>
    </citation>
    <scope>NUCLEOTIDE SEQUENCE</scope>
    <source>
        <strain evidence="1">NBRC 104875</strain>
    </source>
</reference>
<dbReference type="Proteomes" id="UP000642748">
    <property type="component" value="Unassembled WGS sequence"/>
</dbReference>
<proteinExistence type="predicted"/>
<dbReference type="RefSeq" id="WP_203925030.1">
    <property type="nucleotide sequence ID" value="NZ_BONZ01000154.1"/>
</dbReference>
<dbReference type="AlphaFoldDB" id="A0A8J3R3M6"/>
<evidence type="ECO:0000313" key="1">
    <source>
        <dbReference type="EMBL" id="GIH21661.1"/>
    </source>
</evidence>
<comment type="caution">
    <text evidence="1">The sequence shown here is derived from an EMBL/GenBank/DDBJ whole genome shotgun (WGS) entry which is preliminary data.</text>
</comment>
<accession>A0A8J3R3M6</accession>
<gene>
    <name evidence="1" type="ORF">Raf01_98330</name>
</gene>
<protein>
    <submittedName>
        <fullName evidence="1">Uncharacterized protein</fullName>
    </submittedName>
</protein>
<evidence type="ECO:0000313" key="2">
    <source>
        <dbReference type="Proteomes" id="UP000642748"/>
    </source>
</evidence>
<sequence length="61" mass="6769">MAPDMDAGEVSPDCQGCPWNTATHTARNEDLELQLCECCALAHDEADGWMVIPLQHQRDTQ</sequence>
<name>A0A8J3R3M6_9ACTN</name>
<dbReference type="EMBL" id="BONZ01000154">
    <property type="protein sequence ID" value="GIH21661.1"/>
    <property type="molecule type" value="Genomic_DNA"/>
</dbReference>
<keyword evidence="2" id="KW-1185">Reference proteome</keyword>